<proteinExistence type="predicted"/>
<gene>
    <name evidence="4" type="ORF">Pan189_16400</name>
</gene>
<keyword evidence="5" id="KW-1185">Reference proteome</keyword>
<organism evidence="4 5">
    <name type="scientific">Stratiformator vulcanicus</name>
    <dbReference type="NCBI Taxonomy" id="2527980"/>
    <lineage>
        <taxon>Bacteria</taxon>
        <taxon>Pseudomonadati</taxon>
        <taxon>Planctomycetota</taxon>
        <taxon>Planctomycetia</taxon>
        <taxon>Planctomycetales</taxon>
        <taxon>Planctomycetaceae</taxon>
        <taxon>Stratiformator</taxon>
    </lineage>
</organism>
<dbReference type="AlphaFoldDB" id="A0A517R039"/>
<evidence type="ECO:0000256" key="3">
    <source>
        <dbReference type="SAM" id="Phobius"/>
    </source>
</evidence>
<accession>A0A517R039</accession>
<dbReference type="OrthoDB" id="258914at2"/>
<keyword evidence="3" id="KW-0472">Membrane</keyword>
<dbReference type="Proteomes" id="UP000317318">
    <property type="component" value="Chromosome"/>
</dbReference>
<keyword evidence="1" id="KW-0175">Coiled coil</keyword>
<keyword evidence="3" id="KW-0812">Transmembrane</keyword>
<protein>
    <submittedName>
        <fullName evidence="4">Uncharacterized protein</fullName>
    </submittedName>
</protein>
<evidence type="ECO:0000256" key="2">
    <source>
        <dbReference type="SAM" id="MobiDB-lite"/>
    </source>
</evidence>
<feature type="compositionally biased region" description="Polar residues" evidence="2">
    <location>
        <begin position="174"/>
        <end position="184"/>
    </location>
</feature>
<feature type="region of interest" description="Disordered" evidence="2">
    <location>
        <begin position="640"/>
        <end position="668"/>
    </location>
</feature>
<name>A0A517R039_9PLAN</name>
<feature type="compositionally biased region" description="Polar residues" evidence="2">
    <location>
        <begin position="206"/>
        <end position="216"/>
    </location>
</feature>
<dbReference type="KEGG" id="svp:Pan189_16400"/>
<evidence type="ECO:0000313" key="5">
    <source>
        <dbReference type="Proteomes" id="UP000317318"/>
    </source>
</evidence>
<feature type="coiled-coil region" evidence="1">
    <location>
        <begin position="336"/>
        <end position="370"/>
    </location>
</feature>
<evidence type="ECO:0000313" key="4">
    <source>
        <dbReference type="EMBL" id="QDT37267.1"/>
    </source>
</evidence>
<dbReference type="EMBL" id="CP036268">
    <property type="protein sequence ID" value="QDT37267.1"/>
    <property type="molecule type" value="Genomic_DNA"/>
</dbReference>
<feature type="transmembrane region" description="Helical" evidence="3">
    <location>
        <begin position="24"/>
        <end position="44"/>
    </location>
</feature>
<feature type="region of interest" description="Disordered" evidence="2">
    <location>
        <begin position="148"/>
        <end position="216"/>
    </location>
</feature>
<keyword evidence="3" id="KW-1133">Transmembrane helix</keyword>
<dbReference type="RefSeq" id="WP_145363398.1">
    <property type="nucleotide sequence ID" value="NZ_CP036268.1"/>
</dbReference>
<sequence>MKFSVASLKETDYKKLMIDHGEKFAFGLICLLALLALWQGTYWMRFPGEPSTFELQVKENTETLQRSVWPDGEKEKYNTSSSNIVNEVVDIFTPLPTAEYQLTTPTFWPIIPPNKPIEEPEWYTVQTLIADSGRVPLDLKPESASYDLVNNTAAGPGPPPGSSDRPRTNLDLPTGNTDLPSVNRASEGRNTEDDPFLSAGRGNSAGRDNSASQTPTAADDLYRRYVSIRGVFPLREQLESVMNALNLNSTSEAYDKLIFLDFELERQQAVAGDDPWSGSWEKVDREIAFEILQRANSFAVDEVDSQITDAVFTMPLPSRLVGQWGRNAIHPDVLEYELTDKEKEQMEWMAEQLKKKEEEQRQRLLEQQQVTPQAWTGVAYNIGNERRRLSQNESELDEFVRSIRANDAQSVGVTREDLKALFTASGKLLLFRYIDFDIDPGNAYRYRVKVKVLNPNFGRSADTVLTADVAVGRDRKTDWSEPTNPVLIAPDSEYFLAGVDDGGFRDISSAGFNVLKWHEMKGTPVVEQFVAEIGSMVGETRQASVPDPITKSYINKSTNFGTGSILLDTFENPVDYLRNRVQKDNLDLRPRDVSVNPLVLLVDEYGDLVFRDRLSAQADLRKAESDVGAYRLAFSETNNDADRPRFLQSDEEEDEPNDRTRRGSGIRR</sequence>
<evidence type="ECO:0000256" key="1">
    <source>
        <dbReference type="SAM" id="Coils"/>
    </source>
</evidence>
<reference evidence="4 5" key="1">
    <citation type="submission" date="2019-02" db="EMBL/GenBank/DDBJ databases">
        <title>Deep-cultivation of Planctomycetes and their phenomic and genomic characterization uncovers novel biology.</title>
        <authorList>
            <person name="Wiegand S."/>
            <person name="Jogler M."/>
            <person name="Boedeker C."/>
            <person name="Pinto D."/>
            <person name="Vollmers J."/>
            <person name="Rivas-Marin E."/>
            <person name="Kohn T."/>
            <person name="Peeters S.H."/>
            <person name="Heuer A."/>
            <person name="Rast P."/>
            <person name="Oberbeckmann S."/>
            <person name="Bunk B."/>
            <person name="Jeske O."/>
            <person name="Meyerdierks A."/>
            <person name="Storesund J.E."/>
            <person name="Kallscheuer N."/>
            <person name="Luecker S."/>
            <person name="Lage O.M."/>
            <person name="Pohl T."/>
            <person name="Merkel B.J."/>
            <person name="Hornburger P."/>
            <person name="Mueller R.-W."/>
            <person name="Bruemmer F."/>
            <person name="Labrenz M."/>
            <person name="Spormann A.M."/>
            <person name="Op den Camp H."/>
            <person name="Overmann J."/>
            <person name="Amann R."/>
            <person name="Jetten M.S.M."/>
            <person name="Mascher T."/>
            <person name="Medema M.H."/>
            <person name="Devos D.P."/>
            <person name="Kaster A.-K."/>
            <person name="Ovreas L."/>
            <person name="Rohde M."/>
            <person name="Galperin M.Y."/>
            <person name="Jogler C."/>
        </authorList>
    </citation>
    <scope>NUCLEOTIDE SEQUENCE [LARGE SCALE GENOMIC DNA]</scope>
    <source>
        <strain evidence="4 5">Pan189</strain>
    </source>
</reference>